<evidence type="ECO:0000256" key="9">
    <source>
        <dbReference type="ARBA" id="ARBA00023242"/>
    </source>
</evidence>
<keyword evidence="8" id="KW-0694">RNA-binding</keyword>
<dbReference type="InterPro" id="IPR001900">
    <property type="entry name" value="RNase_II/R"/>
</dbReference>
<keyword evidence="5" id="KW-0378">Hydrolase</keyword>
<evidence type="ECO:0000256" key="2">
    <source>
        <dbReference type="ARBA" id="ARBA00005785"/>
    </source>
</evidence>
<organism evidence="14 15">
    <name type="scientific">Anisodus tanguticus</name>
    <dbReference type="NCBI Taxonomy" id="243964"/>
    <lineage>
        <taxon>Eukaryota</taxon>
        <taxon>Viridiplantae</taxon>
        <taxon>Streptophyta</taxon>
        <taxon>Embryophyta</taxon>
        <taxon>Tracheophyta</taxon>
        <taxon>Spermatophyta</taxon>
        <taxon>Magnoliopsida</taxon>
        <taxon>eudicotyledons</taxon>
        <taxon>Gunneridae</taxon>
        <taxon>Pentapetalae</taxon>
        <taxon>asterids</taxon>
        <taxon>lamiids</taxon>
        <taxon>Solanales</taxon>
        <taxon>Solanaceae</taxon>
        <taxon>Solanoideae</taxon>
        <taxon>Hyoscyameae</taxon>
        <taxon>Anisodus</taxon>
    </lineage>
</organism>
<evidence type="ECO:0000313" key="14">
    <source>
        <dbReference type="EMBL" id="KAK4337208.1"/>
    </source>
</evidence>
<evidence type="ECO:0000313" key="15">
    <source>
        <dbReference type="Proteomes" id="UP001291623"/>
    </source>
</evidence>
<dbReference type="InterPro" id="IPR050180">
    <property type="entry name" value="RNR_Ribonuclease"/>
</dbReference>
<evidence type="ECO:0000256" key="12">
    <source>
        <dbReference type="SAM" id="MobiDB-lite"/>
    </source>
</evidence>
<keyword evidence="11" id="KW-0067">ATP-binding</keyword>
<dbReference type="PANTHER" id="PTHR23355:SF35">
    <property type="entry name" value="EXOSOME COMPLEX EXONUCLEASE RRP44"/>
    <property type="match status" value="1"/>
</dbReference>
<dbReference type="EMBL" id="JAVYJV010000048">
    <property type="protein sequence ID" value="KAK4337208.1"/>
    <property type="molecule type" value="Genomic_DNA"/>
</dbReference>
<dbReference type="InterPro" id="IPR012340">
    <property type="entry name" value="NA-bd_OB-fold"/>
</dbReference>
<keyword evidence="11" id="KW-0547">Nucleotide-binding</keyword>
<comment type="similarity">
    <text evidence="2">Belongs to the RNR ribonuclease family.</text>
</comment>
<dbReference type="AlphaFoldDB" id="A0AAE1UMB7"/>
<dbReference type="Pfam" id="PF00773">
    <property type="entry name" value="RNB"/>
    <property type="match status" value="1"/>
</dbReference>
<evidence type="ECO:0000256" key="3">
    <source>
        <dbReference type="ARBA" id="ARBA00022552"/>
    </source>
</evidence>
<keyword evidence="9" id="KW-0539">Nucleus</keyword>
<dbReference type="Gene3D" id="3.30.200.20">
    <property type="entry name" value="Phosphorylase Kinase, domain 1"/>
    <property type="match status" value="1"/>
</dbReference>
<dbReference type="Proteomes" id="UP001291623">
    <property type="component" value="Unassembled WGS sequence"/>
</dbReference>
<comment type="caution">
    <text evidence="14">The sequence shown here is derived from an EMBL/GenBank/DDBJ whole genome shotgun (WGS) entry which is preliminary data.</text>
</comment>
<evidence type="ECO:0000256" key="5">
    <source>
        <dbReference type="ARBA" id="ARBA00022801"/>
    </source>
</evidence>
<dbReference type="PROSITE" id="PS00107">
    <property type="entry name" value="PROTEIN_KINASE_ATP"/>
    <property type="match status" value="1"/>
</dbReference>
<keyword evidence="15" id="KW-1185">Reference proteome</keyword>
<name>A0AAE1UMB7_9SOLA</name>
<sequence>MLLTSHLFVPAEKKIPFIRIETRQYHNLKNQRIIVAIDSWPRDSKFPKGHYVRALGNIGDKEVENELVFLEHDIPYLDFTKSVLNCLPDPDSWRIPDEEYSKRLDLRDYNICSVDPPGCTDIDDALHYKELGNNLVEIGVHIADVSYFVKPNTAIDLEASSRGTTVYLVNKRINMIPEVLSSNLCSLIANEERLTFSVIWVINKQNAEIVESKFHKTIIKSKGAFTYAEAQLRIDSKNLNDDITLSLRGLNEIAKKLRKKRIDNGAIVLANMGELRFVEVESETHDNVLQIENKELKETNSMIEEFMLLANIEFAFLLNLLFALESWEFGVQSEIGFGKLESYTKLEKLGEGTYATVYKGKSRLTNKLVALKEIRLEHEEGAPCTAIREAFYETNRCQNPEEVGLESINKKRKSSRNSNHETTNESSSGEPSSLTQRRNEEEQSVSFKIKTQKLFN</sequence>
<dbReference type="GO" id="GO:0006364">
    <property type="term" value="P:rRNA processing"/>
    <property type="evidence" value="ECO:0007669"/>
    <property type="project" value="UniProtKB-KW"/>
</dbReference>
<proteinExistence type="inferred from homology"/>
<evidence type="ECO:0000256" key="11">
    <source>
        <dbReference type="PROSITE-ProRule" id="PRU10141"/>
    </source>
</evidence>
<dbReference type="InterPro" id="IPR017441">
    <property type="entry name" value="Protein_kinase_ATP_BS"/>
</dbReference>
<dbReference type="GO" id="GO:0005524">
    <property type="term" value="F:ATP binding"/>
    <property type="evidence" value="ECO:0007669"/>
    <property type="project" value="UniProtKB-UniRule"/>
</dbReference>
<dbReference type="GO" id="GO:0004519">
    <property type="term" value="F:endonuclease activity"/>
    <property type="evidence" value="ECO:0007669"/>
    <property type="project" value="TreeGrafter"/>
</dbReference>
<evidence type="ECO:0000256" key="7">
    <source>
        <dbReference type="ARBA" id="ARBA00022839"/>
    </source>
</evidence>
<dbReference type="GO" id="GO:0000175">
    <property type="term" value="F:3'-5'-RNA exonuclease activity"/>
    <property type="evidence" value="ECO:0007669"/>
    <property type="project" value="TreeGrafter"/>
</dbReference>
<evidence type="ECO:0000256" key="1">
    <source>
        <dbReference type="ARBA" id="ARBA00004123"/>
    </source>
</evidence>
<dbReference type="Pfam" id="PF17849">
    <property type="entry name" value="OB_Dis3"/>
    <property type="match status" value="1"/>
</dbReference>
<dbReference type="GO" id="GO:0016075">
    <property type="term" value="P:rRNA catabolic process"/>
    <property type="evidence" value="ECO:0007669"/>
    <property type="project" value="TreeGrafter"/>
</dbReference>
<dbReference type="GO" id="GO:0003723">
    <property type="term" value="F:RNA binding"/>
    <property type="evidence" value="ECO:0007669"/>
    <property type="project" value="UniProtKB-KW"/>
</dbReference>
<keyword evidence="6" id="KW-0271">Exosome</keyword>
<dbReference type="InterPro" id="IPR041505">
    <property type="entry name" value="Dis3_CSD2"/>
</dbReference>
<feature type="domain" description="RNB" evidence="13">
    <location>
        <begin position="103"/>
        <end position="380"/>
    </location>
</feature>
<dbReference type="SUPFAM" id="SSF50249">
    <property type="entry name" value="Nucleic acid-binding proteins"/>
    <property type="match status" value="1"/>
</dbReference>
<reference evidence="14" key="1">
    <citation type="submission" date="2023-12" db="EMBL/GenBank/DDBJ databases">
        <title>Genome assembly of Anisodus tanguticus.</title>
        <authorList>
            <person name="Wang Y.-J."/>
        </authorList>
    </citation>
    <scope>NUCLEOTIDE SEQUENCE</scope>
    <source>
        <strain evidence="14">KB-2021</strain>
        <tissue evidence="14">Leaf</tissue>
    </source>
</reference>
<dbReference type="FunFam" id="2.40.50.700:FF:000001">
    <property type="entry name" value="Exosome complex exonuclease exoribonuclease (Rrp44)"/>
    <property type="match status" value="1"/>
</dbReference>
<dbReference type="SMART" id="SM00955">
    <property type="entry name" value="RNB"/>
    <property type="match status" value="1"/>
</dbReference>
<protein>
    <recommendedName>
        <fullName evidence="10">Ribosomal RNA-processing protein 44</fullName>
    </recommendedName>
</protein>
<comment type="subcellular location">
    <subcellularLocation>
        <location evidence="1">Nucleus</location>
    </subcellularLocation>
</comment>
<keyword evidence="7" id="KW-0269">Exonuclease</keyword>
<dbReference type="InterPro" id="IPR011009">
    <property type="entry name" value="Kinase-like_dom_sf"/>
</dbReference>
<dbReference type="GO" id="GO:0000176">
    <property type="term" value="C:nuclear exosome (RNase complex)"/>
    <property type="evidence" value="ECO:0007669"/>
    <property type="project" value="UniProtKB-ARBA"/>
</dbReference>
<gene>
    <name evidence="14" type="ORF">RND71_043307</name>
</gene>
<evidence type="ECO:0000259" key="13">
    <source>
        <dbReference type="SMART" id="SM00955"/>
    </source>
</evidence>
<dbReference type="GO" id="GO:0000177">
    <property type="term" value="C:cytoplasmic exosome (RNase complex)"/>
    <property type="evidence" value="ECO:0007669"/>
    <property type="project" value="TreeGrafter"/>
</dbReference>
<keyword evidence="4" id="KW-0540">Nuclease</keyword>
<keyword evidence="3" id="KW-0698">rRNA processing</keyword>
<evidence type="ECO:0000256" key="4">
    <source>
        <dbReference type="ARBA" id="ARBA00022722"/>
    </source>
</evidence>
<feature type="region of interest" description="Disordered" evidence="12">
    <location>
        <begin position="403"/>
        <end position="456"/>
    </location>
</feature>
<dbReference type="SUPFAM" id="SSF56112">
    <property type="entry name" value="Protein kinase-like (PK-like)"/>
    <property type="match status" value="1"/>
</dbReference>
<evidence type="ECO:0000256" key="6">
    <source>
        <dbReference type="ARBA" id="ARBA00022835"/>
    </source>
</evidence>
<evidence type="ECO:0000256" key="8">
    <source>
        <dbReference type="ARBA" id="ARBA00022884"/>
    </source>
</evidence>
<feature type="binding site" evidence="11">
    <location>
        <position position="372"/>
    </location>
    <ligand>
        <name>ATP</name>
        <dbReference type="ChEBI" id="CHEBI:30616"/>
    </ligand>
</feature>
<dbReference type="Gene3D" id="2.40.50.700">
    <property type="match status" value="1"/>
</dbReference>
<accession>A0AAE1UMB7</accession>
<dbReference type="GO" id="GO:0071031">
    <property type="term" value="P:nuclear mRNA surveillance of mRNA 3'-end processing"/>
    <property type="evidence" value="ECO:0007669"/>
    <property type="project" value="TreeGrafter"/>
</dbReference>
<dbReference type="PANTHER" id="PTHR23355">
    <property type="entry name" value="RIBONUCLEASE"/>
    <property type="match status" value="1"/>
</dbReference>
<evidence type="ECO:0000256" key="10">
    <source>
        <dbReference type="ARBA" id="ARBA00077930"/>
    </source>
</evidence>